<sequence length="108" mass="12303">MSGTHYPQKWGKYIQFIVEGTTLTKISKSLKISLSTAFYWRHNVLNSLRSMEIAPLSGIIESDETFFLESFKGKNQCKGRKPNKRGGVYNFRGISHEQVCILVAMGRD</sequence>
<evidence type="ECO:0000313" key="1">
    <source>
        <dbReference type="EMBL" id="PRR78849.1"/>
    </source>
</evidence>
<dbReference type="Proteomes" id="UP000239471">
    <property type="component" value="Unassembled WGS sequence"/>
</dbReference>
<proteinExistence type="predicted"/>
<comment type="caution">
    <text evidence="1">The sequence shown here is derived from an EMBL/GenBank/DDBJ whole genome shotgun (WGS) entry which is preliminary data.</text>
</comment>
<dbReference type="NCBIfam" id="NF033547">
    <property type="entry name" value="transpos_IS1595"/>
    <property type="match status" value="1"/>
</dbReference>
<gene>
    <name evidence="1" type="ORF">CLVI_34360</name>
</gene>
<organism evidence="1 2">
    <name type="scientific">Clostridium vincentii</name>
    <dbReference type="NCBI Taxonomy" id="52704"/>
    <lineage>
        <taxon>Bacteria</taxon>
        <taxon>Bacillati</taxon>
        <taxon>Bacillota</taxon>
        <taxon>Clostridia</taxon>
        <taxon>Eubacteriales</taxon>
        <taxon>Clostridiaceae</taxon>
        <taxon>Clostridium</taxon>
    </lineage>
</organism>
<accession>A0A2T0B4P1</accession>
<evidence type="ECO:0000313" key="2">
    <source>
        <dbReference type="Proteomes" id="UP000239471"/>
    </source>
</evidence>
<evidence type="ECO:0008006" key="3">
    <source>
        <dbReference type="Google" id="ProtNLM"/>
    </source>
</evidence>
<dbReference type="AlphaFoldDB" id="A0A2T0B4P1"/>
<keyword evidence="2" id="KW-1185">Reference proteome</keyword>
<name>A0A2T0B4P1_9CLOT</name>
<dbReference type="EMBL" id="PVXQ01000076">
    <property type="protein sequence ID" value="PRR78849.1"/>
    <property type="molecule type" value="Genomic_DNA"/>
</dbReference>
<dbReference type="OrthoDB" id="9802985at2"/>
<protein>
    <recommendedName>
        <fullName evidence="3">ISXO2-like transposase domain protein</fullName>
    </recommendedName>
</protein>
<reference evidence="1 2" key="1">
    <citation type="submission" date="2018-03" db="EMBL/GenBank/DDBJ databases">
        <title>Genome sequence of Clostridium vincentii DSM 10228.</title>
        <authorList>
            <person name="Poehlein A."/>
            <person name="Daniel R."/>
        </authorList>
    </citation>
    <scope>NUCLEOTIDE SEQUENCE [LARGE SCALE GENOMIC DNA]</scope>
    <source>
        <strain evidence="1 2">DSM 10228</strain>
    </source>
</reference>